<accession>A0A2X1T1T8</accession>
<dbReference type="GeneID" id="61168327"/>
<evidence type="ECO:0000313" key="3">
    <source>
        <dbReference type="EMBL" id="STO17041.1"/>
    </source>
</evidence>
<dbReference type="InterPro" id="IPR035069">
    <property type="entry name" value="TTHA1013/TTHA0281-like"/>
</dbReference>
<gene>
    <name evidence="1" type="ORF">FYZ43_07535</name>
    <name evidence="2" type="ORF">HHJ78_08335</name>
    <name evidence="3" type="ORF">NCTC11819_01624</name>
</gene>
<reference evidence="3 4" key="1">
    <citation type="submission" date="2018-06" db="EMBL/GenBank/DDBJ databases">
        <authorList>
            <consortium name="Pathogen Informatics"/>
            <person name="Doyle S."/>
        </authorList>
    </citation>
    <scope>NUCLEOTIDE SEQUENCE [LARGE SCALE GENOMIC DNA]</scope>
    <source>
        <strain evidence="3 4">NCTC11819</strain>
    </source>
</reference>
<evidence type="ECO:0000313" key="4">
    <source>
        <dbReference type="Proteomes" id="UP000255284"/>
    </source>
</evidence>
<comment type="caution">
    <text evidence="2">The sequence shown here is derived from an EMBL/GenBank/DDBJ whole genome shotgun (WGS) entry which is preliminary data.</text>
</comment>
<reference evidence="1 6" key="2">
    <citation type="submission" date="2019-08" db="EMBL/GenBank/DDBJ databases">
        <title>Comparison of rpoB and gyrB Sequences from Mobiluncus Species and Development of a Multiplex PCR Method for Clinical Detection of Mobiluncus curtisii and Mobiluncus mulieris.</title>
        <authorList>
            <person name="Yang L."/>
            <person name="Shen Y."/>
            <person name="Xu G."/>
            <person name="Shu L.-B."/>
            <person name="Hu J."/>
            <person name="Zhang R."/>
            <person name="Wang Y."/>
            <person name="Zhou H.-W."/>
            <person name="Zhang X."/>
        </authorList>
    </citation>
    <scope>NUCLEOTIDE SEQUENCE [LARGE SCALE GENOMIC DNA]</scope>
    <source>
        <strain evidence="1 6">M26</strain>
    </source>
</reference>
<evidence type="ECO:0000313" key="1">
    <source>
        <dbReference type="EMBL" id="MCU9969245.1"/>
    </source>
</evidence>
<dbReference type="RefSeq" id="WP_004011957.1">
    <property type="nucleotide sequence ID" value="NZ_CAMPNB010000004.1"/>
</dbReference>
<dbReference type="EMBL" id="UGGQ01000006">
    <property type="protein sequence ID" value="STO17041.1"/>
    <property type="molecule type" value="Genomic_DNA"/>
</dbReference>
<dbReference type="Proteomes" id="UP001209486">
    <property type="component" value="Unassembled WGS sequence"/>
</dbReference>
<evidence type="ECO:0000313" key="2">
    <source>
        <dbReference type="EMBL" id="NMW65524.1"/>
    </source>
</evidence>
<evidence type="ECO:0000313" key="6">
    <source>
        <dbReference type="Proteomes" id="UP001209486"/>
    </source>
</evidence>
<dbReference type="AlphaFoldDB" id="A0A2X1T1T8"/>
<reference evidence="2 5" key="3">
    <citation type="submission" date="2020-04" db="EMBL/GenBank/DDBJ databases">
        <title>Antimicrobial susceptibility and clonality of vaginal-derived multi-drug resistant Mobiluncus isolates in China.</title>
        <authorList>
            <person name="Zhang X."/>
        </authorList>
    </citation>
    <scope>NUCLEOTIDE SEQUENCE [LARGE SCALE GENOMIC DNA]</scope>
    <source>
        <strain evidence="2 5">13</strain>
    </source>
</reference>
<organism evidence="2 5">
    <name type="scientific">Mobiluncus mulieris</name>
    <dbReference type="NCBI Taxonomy" id="2052"/>
    <lineage>
        <taxon>Bacteria</taxon>
        <taxon>Bacillati</taxon>
        <taxon>Actinomycetota</taxon>
        <taxon>Actinomycetes</taxon>
        <taxon>Actinomycetales</taxon>
        <taxon>Actinomycetaceae</taxon>
        <taxon>Mobiluncus</taxon>
    </lineage>
</organism>
<dbReference type="EMBL" id="VSZY01000012">
    <property type="protein sequence ID" value="MCU9969245.1"/>
    <property type="molecule type" value="Genomic_DNA"/>
</dbReference>
<proteinExistence type="predicted"/>
<evidence type="ECO:0000313" key="5">
    <source>
        <dbReference type="Proteomes" id="UP000578252"/>
    </source>
</evidence>
<name>A0A2X1T1T8_9ACTO</name>
<dbReference type="SUPFAM" id="SSF143100">
    <property type="entry name" value="TTHA1013/TTHA0281-like"/>
    <property type="match status" value="1"/>
</dbReference>
<sequence length="72" mass="8018">MKLTAKATRVGKWWAIEVPEIEGLFTQTRHLDQVEAMVKDAAAGLTERPEQDFEVAVLVTNQNMQKTAAFAS</sequence>
<dbReference type="OrthoDB" id="3267710at2"/>
<dbReference type="Proteomes" id="UP000255284">
    <property type="component" value="Unassembled WGS sequence"/>
</dbReference>
<protein>
    <submittedName>
        <fullName evidence="2">Transcriptional regulator</fullName>
    </submittedName>
</protein>
<dbReference type="Proteomes" id="UP000578252">
    <property type="component" value="Unassembled WGS sequence"/>
</dbReference>
<dbReference type="EMBL" id="JABCUR010000007">
    <property type="protein sequence ID" value="NMW65524.1"/>
    <property type="molecule type" value="Genomic_DNA"/>
</dbReference>